<dbReference type="Gene3D" id="3.40.50.1820">
    <property type="entry name" value="alpha/beta hydrolase"/>
    <property type="match status" value="1"/>
</dbReference>
<comment type="caution">
    <text evidence="6">The sequence shown here is derived from an EMBL/GenBank/DDBJ whole genome shotgun (WGS) entry which is preliminary data.</text>
</comment>
<evidence type="ECO:0000256" key="2">
    <source>
        <dbReference type="ARBA" id="ARBA00022801"/>
    </source>
</evidence>
<dbReference type="PANTHER" id="PTHR42881">
    <property type="entry name" value="PROLYL ENDOPEPTIDASE"/>
    <property type="match status" value="1"/>
</dbReference>
<feature type="domain" description="Peptidase S9 prolyl oligopeptidase catalytic" evidence="4">
    <location>
        <begin position="500"/>
        <end position="701"/>
    </location>
</feature>
<evidence type="ECO:0000259" key="5">
    <source>
        <dbReference type="Pfam" id="PF02897"/>
    </source>
</evidence>
<dbReference type="InterPro" id="IPR002470">
    <property type="entry name" value="Peptidase_S9A"/>
</dbReference>
<dbReference type="SUPFAM" id="SSF53474">
    <property type="entry name" value="alpha/beta-Hydrolases"/>
    <property type="match status" value="1"/>
</dbReference>
<dbReference type="InterPro" id="IPR023302">
    <property type="entry name" value="Pept_S9A_N"/>
</dbReference>
<keyword evidence="1" id="KW-0645">Protease</keyword>
<dbReference type="Pfam" id="PF02897">
    <property type="entry name" value="Peptidase_S9_N"/>
    <property type="match status" value="1"/>
</dbReference>
<evidence type="ECO:0000313" key="6">
    <source>
        <dbReference type="EMBL" id="MDD9206517.1"/>
    </source>
</evidence>
<keyword evidence="2" id="KW-0378">Hydrolase</keyword>
<evidence type="ECO:0000256" key="1">
    <source>
        <dbReference type="ARBA" id="ARBA00022670"/>
    </source>
</evidence>
<accession>A0ABT5TX45</accession>
<evidence type="ECO:0000256" key="3">
    <source>
        <dbReference type="ARBA" id="ARBA00022825"/>
    </source>
</evidence>
<dbReference type="EMBL" id="JARACI010000907">
    <property type="protein sequence ID" value="MDD9206517.1"/>
    <property type="molecule type" value="Genomic_DNA"/>
</dbReference>
<dbReference type="Gene3D" id="2.130.10.120">
    <property type="entry name" value="Prolyl oligopeptidase, N-terminal domain"/>
    <property type="match status" value="1"/>
</dbReference>
<dbReference type="PRINTS" id="PR00862">
    <property type="entry name" value="PROLIGOPTASE"/>
</dbReference>
<dbReference type="Proteomes" id="UP001165561">
    <property type="component" value="Unassembled WGS sequence"/>
</dbReference>
<sequence length="706" mass="77537">MTSSDSGGAAGTVEDPHAWLEEVAGEAQLAWVRERNTDAEERLAGTERFRRLRQDVREVLDSDDRIPAVVQREDHLYNFWTDAHHPRGLWRRTTWESYRTADPEWEVLIDVDALNVAEGTTWVWHGATVLRPGCERALVSLSPGGSDADVTREFDLRTKTFVEDGFSRAESKGGMGWADGTGDSVFVHTDLGPGSMTTSGYPRTVRRWRRGEPLEQATEVFAGRPDDMVVGAYHDRTPGFERDFVVRHRAFYDTEVFLLRPDDSLTLIDVPTSAEVGVVREWLTVELREEWSVAGSTHPAGTLLAVGLDDFLAGSRSFEVLFAPGPATSLVGATWTRHHLVLTILDDVAHRLELRTPPAGGPGTGPWERRALDLSGGDVPPLGTTTARAVDPDTSDTLWMTTTGYLTPTTLYRLELDEQGATVDVEPLKSSPAFFEATGLVVEQHVATSADGTRVPYFQVGPVPAADDGEVIPGPALLWGYGGFEIPMLPGYSGTVGRAWLQRGGTYVVANIRGGGEYGPRWHQAAQGARRHRAYEDFAAVARDLVARGVTTVSQLGTQGRSNGGLLVGNMLTGYPELFGAVVCQVPLLDMRRYPHLLAGASWVAEYGDPDDPEQWESIRTFSPYHLVEPGREYPPVLLTTSTRDDRVHPGHARKMAARLRETGTDVTYYENLEGGHAGASDNAQRAHMEALAFEFLWQRLAPDGS</sequence>
<evidence type="ECO:0000313" key="7">
    <source>
        <dbReference type="Proteomes" id="UP001165561"/>
    </source>
</evidence>
<feature type="domain" description="Peptidase S9A N-terminal" evidence="5">
    <location>
        <begin position="12"/>
        <end position="420"/>
    </location>
</feature>
<dbReference type="SUPFAM" id="SSF50993">
    <property type="entry name" value="Peptidase/esterase 'gauge' domain"/>
    <property type="match status" value="1"/>
</dbReference>
<dbReference type="Pfam" id="PF00326">
    <property type="entry name" value="Peptidase_S9"/>
    <property type="match status" value="1"/>
</dbReference>
<organism evidence="6 7">
    <name type="scientific">Georgenia halotolerans</name>
    <dbReference type="NCBI Taxonomy" id="3028317"/>
    <lineage>
        <taxon>Bacteria</taxon>
        <taxon>Bacillati</taxon>
        <taxon>Actinomycetota</taxon>
        <taxon>Actinomycetes</taxon>
        <taxon>Micrococcales</taxon>
        <taxon>Bogoriellaceae</taxon>
        <taxon>Georgenia</taxon>
    </lineage>
</organism>
<dbReference type="InterPro" id="IPR029058">
    <property type="entry name" value="AB_hydrolase_fold"/>
</dbReference>
<gene>
    <name evidence="6" type="ORF">PU560_08560</name>
</gene>
<dbReference type="InterPro" id="IPR051167">
    <property type="entry name" value="Prolyl_oligopep/macrocyclase"/>
</dbReference>
<dbReference type="InterPro" id="IPR001375">
    <property type="entry name" value="Peptidase_S9_cat"/>
</dbReference>
<dbReference type="PANTHER" id="PTHR42881:SF13">
    <property type="entry name" value="PROLYL ENDOPEPTIDASE"/>
    <property type="match status" value="1"/>
</dbReference>
<name>A0ABT5TX45_9MICO</name>
<protein>
    <submittedName>
        <fullName evidence="6">Prolyl oligopeptidase family serine peptidase</fullName>
    </submittedName>
</protein>
<keyword evidence="3" id="KW-0720">Serine protease</keyword>
<evidence type="ECO:0000259" key="4">
    <source>
        <dbReference type="Pfam" id="PF00326"/>
    </source>
</evidence>
<reference evidence="6" key="1">
    <citation type="submission" date="2023-02" db="EMBL/GenBank/DDBJ databases">
        <title>Georgenia sp.10Sc9-8, isolated from a soil sample collected from the Taklamakan desert.</title>
        <authorList>
            <person name="Liu S."/>
        </authorList>
    </citation>
    <scope>NUCLEOTIDE SEQUENCE</scope>
    <source>
        <strain evidence="6">10Sc9-8</strain>
    </source>
</reference>
<keyword evidence="7" id="KW-1185">Reference proteome</keyword>
<proteinExistence type="predicted"/>